<proteinExistence type="predicted"/>
<evidence type="ECO:0008006" key="4">
    <source>
        <dbReference type="Google" id="ProtNLM"/>
    </source>
</evidence>
<reference evidence="2" key="1">
    <citation type="journal article" date="2022" name="Toxins">
        <title>Genomic Analysis of Sphingopyxis sp. USTB-05 for Biodegrading Cyanobacterial Hepatotoxins.</title>
        <authorList>
            <person name="Liu C."/>
            <person name="Xu Q."/>
            <person name="Zhao Z."/>
            <person name="Zhang H."/>
            <person name="Liu X."/>
            <person name="Yin C."/>
            <person name="Liu Y."/>
            <person name="Yan H."/>
        </authorList>
    </citation>
    <scope>NUCLEOTIDE SEQUENCE</scope>
    <source>
        <strain evidence="2">NBD5</strain>
    </source>
</reference>
<gene>
    <name evidence="2" type="ORF">LHA26_18555</name>
</gene>
<dbReference type="SUPFAM" id="SSF46785">
    <property type="entry name" value="Winged helix' DNA-binding domain"/>
    <property type="match status" value="1"/>
</dbReference>
<sequence>MTDISKDRPVAPPSLAGDERETARRLATARAWLRANRIVGDFIGWEMTGNAAWSMLLELYIHTYSAARPLGVSDVCRASGAPMTTALRWIAALETADMVRRQPDPRDARRSHVLLLEKALWKIHQALDAAAESDRRLGLERLSLSH</sequence>
<dbReference type="RefSeq" id="WP_252168566.1">
    <property type="nucleotide sequence ID" value="NZ_CP084931.1"/>
</dbReference>
<accession>A0ABY4XCV9</accession>
<protein>
    <recommendedName>
        <fullName evidence="4">MarR family transcriptional regulator</fullName>
    </recommendedName>
</protein>
<dbReference type="EMBL" id="CP084931">
    <property type="protein sequence ID" value="USI74752.1"/>
    <property type="molecule type" value="Genomic_DNA"/>
</dbReference>
<dbReference type="InterPro" id="IPR036390">
    <property type="entry name" value="WH_DNA-bd_sf"/>
</dbReference>
<organism evidence="2 3">
    <name type="scientific">Sphingomonas morindae</name>
    <dbReference type="NCBI Taxonomy" id="1541170"/>
    <lineage>
        <taxon>Bacteria</taxon>
        <taxon>Pseudomonadati</taxon>
        <taxon>Pseudomonadota</taxon>
        <taxon>Alphaproteobacteria</taxon>
        <taxon>Sphingomonadales</taxon>
        <taxon>Sphingomonadaceae</taxon>
        <taxon>Sphingomonas</taxon>
    </lineage>
</organism>
<dbReference type="InterPro" id="IPR036388">
    <property type="entry name" value="WH-like_DNA-bd_sf"/>
</dbReference>
<feature type="region of interest" description="Disordered" evidence="1">
    <location>
        <begin position="1"/>
        <end position="20"/>
    </location>
</feature>
<name>A0ABY4XCV9_9SPHN</name>
<keyword evidence="3" id="KW-1185">Reference proteome</keyword>
<dbReference type="Gene3D" id="1.10.10.10">
    <property type="entry name" value="Winged helix-like DNA-binding domain superfamily/Winged helix DNA-binding domain"/>
    <property type="match status" value="1"/>
</dbReference>
<evidence type="ECO:0000256" key="1">
    <source>
        <dbReference type="SAM" id="MobiDB-lite"/>
    </source>
</evidence>
<evidence type="ECO:0000313" key="2">
    <source>
        <dbReference type="EMBL" id="USI74752.1"/>
    </source>
</evidence>
<evidence type="ECO:0000313" key="3">
    <source>
        <dbReference type="Proteomes" id="UP001056937"/>
    </source>
</evidence>
<dbReference type="Proteomes" id="UP001056937">
    <property type="component" value="Chromosome 2"/>
</dbReference>